<organism evidence="2 3">
    <name type="scientific">Microbacterium hominis</name>
    <dbReference type="NCBI Taxonomy" id="162426"/>
    <lineage>
        <taxon>Bacteria</taxon>
        <taxon>Bacillati</taxon>
        <taxon>Actinomycetota</taxon>
        <taxon>Actinomycetes</taxon>
        <taxon>Micrococcales</taxon>
        <taxon>Microbacteriaceae</taxon>
        <taxon>Microbacterium</taxon>
    </lineage>
</organism>
<dbReference type="Gene3D" id="3.90.1530.10">
    <property type="entry name" value="Conserved hypothetical protein from pyrococcus furiosus pfu- 392566-001, ParB domain"/>
    <property type="match status" value="1"/>
</dbReference>
<reference evidence="2 3" key="1">
    <citation type="submission" date="2017-12" db="EMBL/GenBank/DDBJ databases">
        <title>Isolation and characterization of estrogens degradatiion strain Microbacterium hominis SJTG1.</title>
        <authorList>
            <person name="Xiong W."/>
            <person name="Yin C."/>
            <person name="Zheng D."/>
            <person name="Liang R."/>
        </authorList>
    </citation>
    <scope>NUCLEOTIDE SEQUENCE [LARGE SCALE GENOMIC DNA]</scope>
    <source>
        <strain evidence="2 3">SJTG1</strain>
    </source>
</reference>
<feature type="domain" description="ParB-like N-terminal" evidence="1">
    <location>
        <begin position="40"/>
        <end position="97"/>
    </location>
</feature>
<dbReference type="EMBL" id="CP025299">
    <property type="protein sequence ID" value="AUG29529.1"/>
    <property type="molecule type" value="Genomic_DNA"/>
</dbReference>
<gene>
    <name evidence="2" type="ORF">CXR34_08770</name>
</gene>
<dbReference type="RefSeq" id="WP_016464925.1">
    <property type="nucleotide sequence ID" value="NZ_CP025299.1"/>
</dbReference>
<sequence>MTTQPIATEGGIGRMVFAIRGTSHLTVPIGTEWSGGGQRARELADSITQVGLLRPVVVNSNGEIVDGKERARAIRMLGAVEAPAIRIDLSPTDVTQAAAIRGCCKGHGLATPSFVGASRATLDRVDKVFSVAEDATLPLPVRLIAAEGVAQIAAGESANGVLNRVTAALSSQQTTSRYPELAHLTHPDAMRMAAYLDTIDDAAELELELSVLRFTVGDASDDSRSLAMSVYAHMQNLAHAADADHAGAISAAIAGSALPPHLRERCAEVATQLERTADSIRRALTMELTQS</sequence>
<dbReference type="InterPro" id="IPR003115">
    <property type="entry name" value="ParB_N"/>
</dbReference>
<dbReference type="Pfam" id="PF02195">
    <property type="entry name" value="ParB_N"/>
    <property type="match status" value="1"/>
</dbReference>
<dbReference type="Proteomes" id="UP000233276">
    <property type="component" value="Chromosome"/>
</dbReference>
<protein>
    <recommendedName>
        <fullName evidence="1">ParB-like N-terminal domain-containing protein</fullName>
    </recommendedName>
</protein>
<evidence type="ECO:0000259" key="1">
    <source>
        <dbReference type="Pfam" id="PF02195"/>
    </source>
</evidence>
<dbReference type="AlphaFoldDB" id="A0A2K9DF14"/>
<dbReference type="SUPFAM" id="SSF110849">
    <property type="entry name" value="ParB/Sulfiredoxin"/>
    <property type="match status" value="1"/>
</dbReference>
<evidence type="ECO:0000313" key="2">
    <source>
        <dbReference type="EMBL" id="AUG29529.1"/>
    </source>
</evidence>
<name>A0A2K9DF14_9MICO</name>
<proteinExistence type="predicted"/>
<accession>A0A2K9DF14</accession>
<dbReference type="InterPro" id="IPR036086">
    <property type="entry name" value="ParB/Sulfiredoxin_sf"/>
</dbReference>
<dbReference type="KEGG" id="mhos:CXR34_08770"/>
<evidence type="ECO:0000313" key="3">
    <source>
        <dbReference type="Proteomes" id="UP000233276"/>
    </source>
</evidence>